<comment type="caution">
    <text evidence="5">The sequence shown here is derived from an EMBL/GenBank/DDBJ whole genome shotgun (WGS) entry which is preliminary data.</text>
</comment>
<dbReference type="InterPro" id="IPR002347">
    <property type="entry name" value="SDR_fam"/>
</dbReference>
<dbReference type="Gene3D" id="3.40.50.720">
    <property type="entry name" value="NAD(P)-binding Rossmann-like Domain"/>
    <property type="match status" value="1"/>
</dbReference>
<evidence type="ECO:0000313" key="6">
    <source>
        <dbReference type="Proteomes" id="UP000807469"/>
    </source>
</evidence>
<protein>
    <submittedName>
        <fullName evidence="5">NAD(P)-binding protein</fullName>
    </submittedName>
</protein>
<evidence type="ECO:0000256" key="4">
    <source>
        <dbReference type="RuleBase" id="RU000363"/>
    </source>
</evidence>
<dbReference type="AlphaFoldDB" id="A0A9P6D016"/>
<comment type="similarity">
    <text evidence="1 4">Belongs to the short-chain dehydrogenases/reductases (SDR) family.</text>
</comment>
<name>A0A9P6D016_9AGAR</name>
<keyword evidence="2" id="KW-0521">NADP</keyword>
<sequence length="240" mass="25568">MPRVVLITGANSGVGFELVRLIAEKGHTVYLGARNEESGQEAVRILHAEGLNTVKLILIDVTKPSSISSAKETIEIVEGKLDVLVNNAGICKIDENQSALGPDMDVVREILDTNFFGAIETTVAFIPLLRKSTEKSPVILNVASALASNTQSQLDGRNKFVGYRASKVALNSYTIALAMELKDEGFKVNSVTPGLTATKLTKGNGQPVRDGGLAMLPWALLGSDGPTGKFFGSDGRELAW</sequence>
<dbReference type="PANTHER" id="PTHR43490">
    <property type="entry name" value="(+)-NEOMENTHOL DEHYDROGENASE"/>
    <property type="match status" value="1"/>
</dbReference>
<dbReference type="GO" id="GO:0016491">
    <property type="term" value="F:oxidoreductase activity"/>
    <property type="evidence" value="ECO:0007669"/>
    <property type="project" value="UniProtKB-KW"/>
</dbReference>
<dbReference type="PRINTS" id="PR00081">
    <property type="entry name" value="GDHRDH"/>
</dbReference>
<evidence type="ECO:0000256" key="2">
    <source>
        <dbReference type="ARBA" id="ARBA00022857"/>
    </source>
</evidence>
<evidence type="ECO:0000256" key="3">
    <source>
        <dbReference type="ARBA" id="ARBA00023002"/>
    </source>
</evidence>
<dbReference type="PRINTS" id="PR00080">
    <property type="entry name" value="SDRFAMILY"/>
</dbReference>
<keyword evidence="3" id="KW-0560">Oxidoreductase</keyword>
<dbReference type="OrthoDB" id="1933717at2759"/>
<organism evidence="5 6">
    <name type="scientific">Pholiota conissans</name>
    <dbReference type="NCBI Taxonomy" id="109636"/>
    <lineage>
        <taxon>Eukaryota</taxon>
        <taxon>Fungi</taxon>
        <taxon>Dikarya</taxon>
        <taxon>Basidiomycota</taxon>
        <taxon>Agaricomycotina</taxon>
        <taxon>Agaricomycetes</taxon>
        <taxon>Agaricomycetidae</taxon>
        <taxon>Agaricales</taxon>
        <taxon>Agaricineae</taxon>
        <taxon>Strophariaceae</taxon>
        <taxon>Pholiota</taxon>
    </lineage>
</organism>
<dbReference type="Pfam" id="PF00106">
    <property type="entry name" value="adh_short"/>
    <property type="match status" value="1"/>
</dbReference>
<accession>A0A9P6D016</accession>
<dbReference type="SUPFAM" id="SSF51735">
    <property type="entry name" value="NAD(P)-binding Rossmann-fold domains"/>
    <property type="match status" value="1"/>
</dbReference>
<reference evidence="5" key="1">
    <citation type="submission" date="2020-11" db="EMBL/GenBank/DDBJ databases">
        <authorList>
            <consortium name="DOE Joint Genome Institute"/>
            <person name="Ahrendt S."/>
            <person name="Riley R."/>
            <person name="Andreopoulos W."/>
            <person name="Labutti K."/>
            <person name="Pangilinan J."/>
            <person name="Ruiz-Duenas F.J."/>
            <person name="Barrasa J.M."/>
            <person name="Sanchez-Garcia M."/>
            <person name="Camarero S."/>
            <person name="Miyauchi S."/>
            <person name="Serrano A."/>
            <person name="Linde D."/>
            <person name="Babiker R."/>
            <person name="Drula E."/>
            <person name="Ayuso-Fernandez I."/>
            <person name="Pacheco R."/>
            <person name="Padilla G."/>
            <person name="Ferreira P."/>
            <person name="Barriuso J."/>
            <person name="Kellner H."/>
            <person name="Castanera R."/>
            <person name="Alfaro M."/>
            <person name="Ramirez L."/>
            <person name="Pisabarro A.G."/>
            <person name="Kuo A."/>
            <person name="Tritt A."/>
            <person name="Lipzen A."/>
            <person name="He G."/>
            <person name="Yan M."/>
            <person name="Ng V."/>
            <person name="Cullen D."/>
            <person name="Martin F."/>
            <person name="Rosso M.-N."/>
            <person name="Henrissat B."/>
            <person name="Hibbett D."/>
            <person name="Martinez A.T."/>
            <person name="Grigoriev I.V."/>
        </authorList>
    </citation>
    <scope>NUCLEOTIDE SEQUENCE</scope>
    <source>
        <strain evidence="5">CIRM-BRFM 674</strain>
    </source>
</reference>
<dbReference type="InterPro" id="IPR036291">
    <property type="entry name" value="NAD(P)-bd_dom_sf"/>
</dbReference>
<keyword evidence="6" id="KW-1185">Reference proteome</keyword>
<gene>
    <name evidence="5" type="ORF">BDN70DRAFT_889849</name>
</gene>
<dbReference type="EMBL" id="MU155133">
    <property type="protein sequence ID" value="KAF9485827.1"/>
    <property type="molecule type" value="Genomic_DNA"/>
</dbReference>
<dbReference type="Proteomes" id="UP000807469">
    <property type="component" value="Unassembled WGS sequence"/>
</dbReference>
<proteinExistence type="inferred from homology"/>
<evidence type="ECO:0000256" key="1">
    <source>
        <dbReference type="ARBA" id="ARBA00006484"/>
    </source>
</evidence>
<evidence type="ECO:0000313" key="5">
    <source>
        <dbReference type="EMBL" id="KAF9485827.1"/>
    </source>
</evidence>
<dbReference type="PANTHER" id="PTHR43490:SF99">
    <property type="entry name" value="SHORT-CHAIN DEHYDROGENASE_REDUCTASE"/>
    <property type="match status" value="1"/>
</dbReference>